<dbReference type="EMBL" id="JBHRWW010000005">
    <property type="protein sequence ID" value="MFC3688573.1"/>
    <property type="molecule type" value="Genomic_DNA"/>
</dbReference>
<dbReference type="PROSITE" id="PS50965">
    <property type="entry name" value="NERD"/>
    <property type="match status" value="1"/>
</dbReference>
<evidence type="ECO:0000259" key="1">
    <source>
        <dbReference type="PROSITE" id="PS50965"/>
    </source>
</evidence>
<sequence>MPAGVVLLLLSLPAIVPFGPLASALGLLVGAAVVALPIWSSPTAETMHHRTGVIGELEVGRWLQAVVERQQALGRGAGVLLDRGCRGSENADHVVVASAGVTVVEAKNWSGCARVHKSSYYAGQRSSVDKAAVQANRQAATVRRALVAEGVRDVPVHAVVCLVGQARPRVALQVKGVTVCGADQLWAALPTGTLGTRQQLADVAGALDRCLRAA</sequence>
<keyword evidence="3" id="KW-1185">Reference proteome</keyword>
<protein>
    <submittedName>
        <fullName evidence="2">Nuclease-related domain-containing protein</fullName>
    </submittedName>
</protein>
<proteinExistence type="predicted"/>
<evidence type="ECO:0000313" key="2">
    <source>
        <dbReference type="EMBL" id="MFC3688573.1"/>
    </source>
</evidence>
<reference evidence="3" key="1">
    <citation type="journal article" date="2019" name="Int. J. Syst. Evol. Microbiol.">
        <title>The Global Catalogue of Microorganisms (GCM) 10K type strain sequencing project: providing services to taxonomists for standard genome sequencing and annotation.</title>
        <authorList>
            <consortium name="The Broad Institute Genomics Platform"/>
            <consortium name="The Broad Institute Genome Sequencing Center for Infectious Disease"/>
            <person name="Wu L."/>
            <person name="Ma J."/>
        </authorList>
    </citation>
    <scope>NUCLEOTIDE SEQUENCE [LARGE SCALE GENOMIC DNA]</scope>
    <source>
        <strain evidence="3">NCAIM B.02333</strain>
    </source>
</reference>
<dbReference type="Proteomes" id="UP001595685">
    <property type="component" value="Unassembled WGS sequence"/>
</dbReference>
<dbReference type="RefSeq" id="WP_376983761.1">
    <property type="nucleotide sequence ID" value="NZ_JBHRWW010000005.1"/>
</dbReference>
<comment type="caution">
    <text evidence="2">The sequence shown here is derived from an EMBL/GenBank/DDBJ whole genome shotgun (WGS) entry which is preliminary data.</text>
</comment>
<feature type="domain" description="NERD" evidence="1">
    <location>
        <begin position="51"/>
        <end position="169"/>
    </location>
</feature>
<gene>
    <name evidence="2" type="ORF">ACFOLH_09500</name>
</gene>
<name>A0ABV7WJ48_9MICO</name>
<dbReference type="InterPro" id="IPR011528">
    <property type="entry name" value="NERD"/>
</dbReference>
<organism evidence="2 3">
    <name type="scientific">Aquipuribacter hungaricus</name>
    <dbReference type="NCBI Taxonomy" id="545624"/>
    <lineage>
        <taxon>Bacteria</taxon>
        <taxon>Bacillati</taxon>
        <taxon>Actinomycetota</taxon>
        <taxon>Actinomycetes</taxon>
        <taxon>Micrococcales</taxon>
        <taxon>Intrasporangiaceae</taxon>
        <taxon>Aquipuribacter</taxon>
    </lineage>
</organism>
<accession>A0ABV7WJ48</accession>
<evidence type="ECO:0000313" key="3">
    <source>
        <dbReference type="Proteomes" id="UP001595685"/>
    </source>
</evidence>
<dbReference type="Pfam" id="PF08378">
    <property type="entry name" value="NERD"/>
    <property type="match status" value="1"/>
</dbReference>